<reference evidence="3 4" key="1">
    <citation type="journal article" date="2019" name="Commun. Biol.">
        <title>The bagworm genome reveals a unique fibroin gene that provides high tensile strength.</title>
        <authorList>
            <person name="Kono N."/>
            <person name="Nakamura H."/>
            <person name="Ohtoshi R."/>
            <person name="Tomita M."/>
            <person name="Numata K."/>
            <person name="Arakawa K."/>
        </authorList>
    </citation>
    <scope>NUCLEOTIDE SEQUENCE [LARGE SCALE GENOMIC DNA]</scope>
</reference>
<gene>
    <name evidence="3" type="ORF">EVAR_946_1</name>
</gene>
<organism evidence="3 4">
    <name type="scientific">Eumeta variegata</name>
    <name type="common">Bagworm moth</name>
    <name type="synonym">Eumeta japonica</name>
    <dbReference type="NCBI Taxonomy" id="151549"/>
    <lineage>
        <taxon>Eukaryota</taxon>
        <taxon>Metazoa</taxon>
        <taxon>Ecdysozoa</taxon>
        <taxon>Arthropoda</taxon>
        <taxon>Hexapoda</taxon>
        <taxon>Insecta</taxon>
        <taxon>Pterygota</taxon>
        <taxon>Neoptera</taxon>
        <taxon>Endopterygota</taxon>
        <taxon>Lepidoptera</taxon>
        <taxon>Glossata</taxon>
        <taxon>Ditrysia</taxon>
        <taxon>Tineoidea</taxon>
        <taxon>Psychidae</taxon>
        <taxon>Oiketicinae</taxon>
        <taxon>Eumeta</taxon>
    </lineage>
</organism>
<evidence type="ECO:0008006" key="5">
    <source>
        <dbReference type="Google" id="ProtNLM"/>
    </source>
</evidence>
<feature type="region of interest" description="Disordered" evidence="1">
    <location>
        <begin position="47"/>
        <end position="152"/>
    </location>
</feature>
<protein>
    <recommendedName>
        <fullName evidence="5">Secreted protein</fullName>
    </recommendedName>
</protein>
<keyword evidence="2" id="KW-0732">Signal</keyword>
<dbReference type="Proteomes" id="UP000299102">
    <property type="component" value="Unassembled WGS sequence"/>
</dbReference>
<name>A0A4C1SDX5_EUMVA</name>
<evidence type="ECO:0000313" key="3">
    <source>
        <dbReference type="EMBL" id="GBP00383.1"/>
    </source>
</evidence>
<keyword evidence="4" id="KW-1185">Reference proteome</keyword>
<comment type="caution">
    <text evidence="3">The sequence shown here is derived from an EMBL/GenBank/DDBJ whole genome shotgun (WGS) entry which is preliminary data.</text>
</comment>
<feature type="chain" id="PRO_5020023373" description="Secreted protein" evidence="2">
    <location>
        <begin position="21"/>
        <end position="152"/>
    </location>
</feature>
<feature type="compositionally biased region" description="Basic and acidic residues" evidence="1">
    <location>
        <begin position="52"/>
        <end position="64"/>
    </location>
</feature>
<evidence type="ECO:0000256" key="1">
    <source>
        <dbReference type="SAM" id="MobiDB-lite"/>
    </source>
</evidence>
<evidence type="ECO:0000256" key="2">
    <source>
        <dbReference type="SAM" id="SignalP"/>
    </source>
</evidence>
<proteinExistence type="predicted"/>
<sequence length="152" mass="16885">MLLAAVHGFARALSVWIASGCDPNRCRDADRVVHHLTTKRLWNISVGGRKKREPEKNWRGERRSATTKGQRGGGEGDTAAASATVPRARLTRDCSKNLRNPRGGPTKSKYPIEEGRAPPRPLPRPTAREKTRVPRAPARLVLEPRPARRAFD</sequence>
<evidence type="ECO:0000313" key="4">
    <source>
        <dbReference type="Proteomes" id="UP000299102"/>
    </source>
</evidence>
<dbReference type="EMBL" id="BGZK01000005">
    <property type="protein sequence ID" value="GBP00383.1"/>
    <property type="molecule type" value="Genomic_DNA"/>
</dbReference>
<dbReference type="AlphaFoldDB" id="A0A4C1SDX5"/>
<feature type="signal peptide" evidence="2">
    <location>
        <begin position="1"/>
        <end position="20"/>
    </location>
</feature>
<accession>A0A4C1SDX5</accession>